<evidence type="ECO:0000313" key="3">
    <source>
        <dbReference type="Proteomes" id="UP000324897"/>
    </source>
</evidence>
<dbReference type="AlphaFoldDB" id="A0A5J9WEC0"/>
<feature type="region of interest" description="Disordered" evidence="1">
    <location>
        <begin position="485"/>
        <end position="508"/>
    </location>
</feature>
<evidence type="ECO:0000313" key="2">
    <source>
        <dbReference type="EMBL" id="TVU45614.1"/>
    </source>
</evidence>
<evidence type="ECO:0000256" key="1">
    <source>
        <dbReference type="SAM" id="MobiDB-lite"/>
    </source>
</evidence>
<comment type="caution">
    <text evidence="2">The sequence shown here is derived from an EMBL/GenBank/DDBJ whole genome shotgun (WGS) entry which is preliminary data.</text>
</comment>
<gene>
    <name evidence="2" type="ORF">EJB05_05105</name>
</gene>
<organism evidence="2 3">
    <name type="scientific">Eragrostis curvula</name>
    <name type="common">weeping love grass</name>
    <dbReference type="NCBI Taxonomy" id="38414"/>
    <lineage>
        <taxon>Eukaryota</taxon>
        <taxon>Viridiplantae</taxon>
        <taxon>Streptophyta</taxon>
        <taxon>Embryophyta</taxon>
        <taxon>Tracheophyta</taxon>
        <taxon>Spermatophyta</taxon>
        <taxon>Magnoliopsida</taxon>
        <taxon>Liliopsida</taxon>
        <taxon>Poales</taxon>
        <taxon>Poaceae</taxon>
        <taxon>PACMAD clade</taxon>
        <taxon>Chloridoideae</taxon>
        <taxon>Eragrostideae</taxon>
        <taxon>Eragrostidinae</taxon>
        <taxon>Eragrostis</taxon>
    </lineage>
</organism>
<proteinExistence type="predicted"/>
<reference evidence="2 3" key="1">
    <citation type="journal article" date="2019" name="Sci. Rep.">
        <title>A high-quality genome of Eragrostis curvula grass provides insights into Poaceae evolution and supports new strategies to enhance forage quality.</title>
        <authorList>
            <person name="Carballo J."/>
            <person name="Santos B.A.C.M."/>
            <person name="Zappacosta D."/>
            <person name="Garbus I."/>
            <person name="Selva J.P."/>
            <person name="Gallo C.A."/>
            <person name="Diaz A."/>
            <person name="Albertini E."/>
            <person name="Caccamo M."/>
            <person name="Echenique V."/>
        </authorList>
    </citation>
    <scope>NUCLEOTIDE SEQUENCE [LARGE SCALE GENOMIC DNA]</scope>
    <source>
        <strain evidence="3">cv. Victoria</strain>
        <tissue evidence="2">Leaf</tissue>
    </source>
</reference>
<feature type="non-terminal residue" evidence="2">
    <location>
        <position position="1"/>
    </location>
</feature>
<dbReference type="EMBL" id="RWGY01000004">
    <property type="protein sequence ID" value="TVU45614.1"/>
    <property type="molecule type" value="Genomic_DNA"/>
</dbReference>
<feature type="region of interest" description="Disordered" evidence="1">
    <location>
        <begin position="429"/>
        <end position="456"/>
    </location>
</feature>
<dbReference type="Proteomes" id="UP000324897">
    <property type="component" value="Chromosome 5"/>
</dbReference>
<accession>A0A5J9WEC0</accession>
<keyword evidence="3" id="KW-1185">Reference proteome</keyword>
<dbReference type="OrthoDB" id="693634at2759"/>
<name>A0A5J9WEC0_9POAL</name>
<dbReference type="Gramene" id="TVU45614">
    <property type="protein sequence ID" value="TVU45614"/>
    <property type="gene ID" value="EJB05_05105"/>
</dbReference>
<protein>
    <submittedName>
        <fullName evidence="2">Uncharacterized protein</fullName>
    </submittedName>
</protein>
<sequence>MAATGDNRIDANRAGLLAPKYAYGGHSDGLEAEADAAHASKGLKAGQPGSPWRRKAPQLDLSDFTAFHHLITSDSLHASPVLKQDFRSIGSGSERLRPFDLEYVGLPKYQAYLEKFYSINRNTPASVASTAYQCLEMENRQQLLLGVTGTDIFLTRNDIHQYMLHLVEDRSEPISPFFTDAATVCSSQSEWPSIQSTEAELMNYWLSKGYRVSNDEYELSRFIRHWALEALMFEGDWCVEISAALVGIRKEAELLLAMKSLGVPNMSMKIQQFAIDLVRDKFDELHWGIPKNSDEDSDEMASETHDDDEMEEEVIWVDLEMLTWESRHAAERNGGEMVSEQEADPLSSVLKLVDVSRMEVTGPVLILPKLTSEESSNFEKNKPENKSVINKMKELKVELLVCHIIFYHQAFGHIKELKVRGIDHHTKCSTSNASGSGGGEVQRRRVAPSGFPPLAPRMRQSEQALAVIGQLHWRSAYPVPRRLPTPKDARTFAPPCPRTSTPCPLQRSRPWTLTREGRSGSSSEALARLHQEQLGLRLVPA</sequence>